<keyword evidence="1" id="KW-1133">Transmembrane helix</keyword>
<comment type="caution">
    <text evidence="2">The sequence shown here is derived from an EMBL/GenBank/DDBJ whole genome shotgun (WGS) entry which is preliminary data.</text>
</comment>
<evidence type="ECO:0000313" key="2">
    <source>
        <dbReference type="EMBL" id="KKP65570.1"/>
    </source>
</evidence>
<feature type="transmembrane region" description="Helical" evidence="1">
    <location>
        <begin position="82"/>
        <end position="101"/>
    </location>
</feature>
<gene>
    <name evidence="2" type="ORF">UR63_C0050G0008</name>
</gene>
<sequence length="125" mass="13452">MKLLTRLDPTVWGEVSPPPGMDIGGGGDPVESLGVFIGWGINIFITIAGLFMLVYLLWGAFDWISSGGEKEKLGKAQNKITNALIGMILIFGVLVVFNVFAGKMLGIVKIDEATGQFQLQIPTLK</sequence>
<dbReference type="Proteomes" id="UP000034127">
    <property type="component" value="Unassembled WGS sequence"/>
</dbReference>
<reference evidence="2 3" key="1">
    <citation type="journal article" date="2015" name="Nature">
        <title>rRNA introns, odd ribosomes, and small enigmatic genomes across a large radiation of phyla.</title>
        <authorList>
            <person name="Brown C.T."/>
            <person name="Hug L.A."/>
            <person name="Thomas B.C."/>
            <person name="Sharon I."/>
            <person name="Castelle C.J."/>
            <person name="Singh A."/>
            <person name="Wilkins M.J."/>
            <person name="Williams K.H."/>
            <person name="Banfield J.F."/>
        </authorList>
    </citation>
    <scope>NUCLEOTIDE SEQUENCE [LARGE SCALE GENOMIC DNA]</scope>
</reference>
<proteinExistence type="predicted"/>
<keyword evidence="1" id="KW-0812">Transmembrane</keyword>
<dbReference type="AlphaFoldDB" id="A0A0G0DR84"/>
<organism evidence="2 3">
    <name type="scientific">Candidatus Roizmanbacteria bacterium GW2011_GWC2_35_12</name>
    <dbReference type="NCBI Taxonomy" id="1618485"/>
    <lineage>
        <taxon>Bacteria</taxon>
        <taxon>Candidatus Roizmaniibacteriota</taxon>
    </lineage>
</organism>
<keyword evidence="1" id="KW-0472">Membrane</keyword>
<feature type="transmembrane region" description="Helical" evidence="1">
    <location>
        <begin position="36"/>
        <end position="61"/>
    </location>
</feature>
<name>A0A0G0DR84_9BACT</name>
<evidence type="ECO:0000256" key="1">
    <source>
        <dbReference type="SAM" id="Phobius"/>
    </source>
</evidence>
<accession>A0A0G0DR84</accession>
<evidence type="ECO:0000313" key="3">
    <source>
        <dbReference type="Proteomes" id="UP000034127"/>
    </source>
</evidence>
<protein>
    <submittedName>
        <fullName evidence="2">Uncharacterized protein</fullName>
    </submittedName>
</protein>
<dbReference type="EMBL" id="LBPX01000050">
    <property type="protein sequence ID" value="KKP65570.1"/>
    <property type="molecule type" value="Genomic_DNA"/>
</dbReference>